<dbReference type="Proteomes" id="UP000280197">
    <property type="component" value="Chromosome"/>
</dbReference>
<evidence type="ECO:0000259" key="8">
    <source>
        <dbReference type="Pfam" id="PF02771"/>
    </source>
</evidence>
<dbReference type="AlphaFoldDB" id="A0A3Q9C5C5"/>
<evidence type="ECO:0000256" key="4">
    <source>
        <dbReference type="ARBA" id="ARBA00022827"/>
    </source>
</evidence>
<evidence type="ECO:0000256" key="2">
    <source>
        <dbReference type="ARBA" id="ARBA00009347"/>
    </source>
</evidence>
<dbReference type="InterPro" id="IPR006091">
    <property type="entry name" value="Acyl-CoA_Oxase/DH_mid-dom"/>
</dbReference>
<feature type="domain" description="Acyl-CoA dehydrogenase/oxidase N-terminal" evidence="8">
    <location>
        <begin position="56"/>
        <end position="131"/>
    </location>
</feature>
<evidence type="ECO:0000256" key="1">
    <source>
        <dbReference type="ARBA" id="ARBA00001974"/>
    </source>
</evidence>
<dbReference type="GO" id="GO:0050660">
    <property type="term" value="F:flavin adenine dinucleotide binding"/>
    <property type="evidence" value="ECO:0007669"/>
    <property type="project" value="InterPro"/>
</dbReference>
<dbReference type="RefSeq" id="WP_126276155.1">
    <property type="nucleotide sequence ID" value="NZ_CP034463.1"/>
</dbReference>
<dbReference type="InterPro" id="IPR036250">
    <property type="entry name" value="AcylCo_DH-like_C"/>
</dbReference>
<dbReference type="Gene3D" id="1.20.140.10">
    <property type="entry name" value="Butyryl-CoA Dehydrogenase, subunit A, domain 3"/>
    <property type="match status" value="1"/>
</dbReference>
<evidence type="ECO:0000313" key="10">
    <source>
        <dbReference type="Proteomes" id="UP000280197"/>
    </source>
</evidence>
<accession>A0A3Q9C5C5</accession>
<comment type="cofactor">
    <cofactor evidence="1 5">
        <name>FAD</name>
        <dbReference type="ChEBI" id="CHEBI:57692"/>
    </cofactor>
</comment>
<dbReference type="Pfam" id="PF00441">
    <property type="entry name" value="Acyl-CoA_dh_1"/>
    <property type="match status" value="1"/>
</dbReference>
<dbReference type="GO" id="GO:0003995">
    <property type="term" value="F:acyl-CoA dehydrogenase activity"/>
    <property type="evidence" value="ECO:0007669"/>
    <property type="project" value="TreeGrafter"/>
</dbReference>
<dbReference type="InterPro" id="IPR046373">
    <property type="entry name" value="Acyl-CoA_Oxase/DH_mid-dom_sf"/>
</dbReference>
<comment type="similarity">
    <text evidence="2 5">Belongs to the acyl-CoA dehydrogenase family.</text>
</comment>
<evidence type="ECO:0000259" key="6">
    <source>
        <dbReference type="Pfam" id="PF00441"/>
    </source>
</evidence>
<dbReference type="PANTHER" id="PTHR43884">
    <property type="entry name" value="ACYL-COA DEHYDROGENASE"/>
    <property type="match status" value="1"/>
</dbReference>
<dbReference type="Gene3D" id="1.10.540.10">
    <property type="entry name" value="Acyl-CoA dehydrogenase/oxidase, N-terminal domain"/>
    <property type="match status" value="1"/>
</dbReference>
<keyword evidence="3 5" id="KW-0285">Flavoprotein</keyword>
<evidence type="ECO:0000259" key="7">
    <source>
        <dbReference type="Pfam" id="PF02770"/>
    </source>
</evidence>
<organism evidence="9 10">
    <name type="scientific">Streptomyces aquilus</name>
    <dbReference type="NCBI Taxonomy" id="2548456"/>
    <lineage>
        <taxon>Bacteria</taxon>
        <taxon>Bacillati</taxon>
        <taxon>Actinomycetota</taxon>
        <taxon>Actinomycetes</taxon>
        <taxon>Kitasatosporales</taxon>
        <taxon>Streptomycetaceae</taxon>
        <taxon>Streptomyces</taxon>
    </lineage>
</organism>
<proteinExistence type="inferred from homology"/>
<evidence type="ECO:0000313" key="9">
    <source>
        <dbReference type="EMBL" id="AZP22353.1"/>
    </source>
</evidence>
<sequence length="572" mass="61688">MTVQVFAQRPTAQPTRQPAASFLTALTGGDPSWDAWRDPSVPENVEHPPEVVRLLAFLDTEVDPDAVDREGEIPPFVIARLRDLGAFRLAAGEDLGGLGLTPYALFRTVEAVASRSVAIGFLLAVHNGIGVATSLLPTLPHGALRDLIRRRTREGMISGFADTEPAGQGNQWPRTTATPTPDGSAYVLNGDKLFISNGPVADLLGVTVTVRDEDGPCVGLAVVDTRTPGFEVRAGLECLGVRGLPNGWLRLNGVTIPRDHVVTVAHGDPRRTPERTSALLTARLLIQGAPALALARNCLRWSREFTARRRVDGIGLGEYDLIQRTLAANAADVRAMDAVVRWSLGAPAPGERWFERMLARNFCTEAATRVVDRTVSLLGGEGLETDRSKRRRGAPPVPLERAYRDIRVLRTAGGVDDLIDVQAAQALLAHLADTEPAGGFRDGAVPGVLPATENFFPRNARHLHDLHEDLARFAAACHDIGTRAAKGRPSGSQQYPLLLIGRIARELLGTAAALATAEQDGHQRLTDVHCTAARFRLRDLWAQLDAPDQPDHAGIARAVLSRDRHLDGLLGL</sequence>
<dbReference type="Gene3D" id="2.40.110.10">
    <property type="entry name" value="Butyryl-CoA Dehydrogenase, subunit A, domain 2"/>
    <property type="match status" value="1"/>
</dbReference>
<dbReference type="Pfam" id="PF02771">
    <property type="entry name" value="Acyl-CoA_dh_N"/>
    <property type="match status" value="1"/>
</dbReference>
<gene>
    <name evidence="9" type="ORF">EJC51_43480</name>
</gene>
<dbReference type="PANTHER" id="PTHR43884:SF40">
    <property type="entry name" value="ACYL-COA DEHYDROGENASE"/>
    <property type="match status" value="1"/>
</dbReference>
<dbReference type="EMBL" id="CP034463">
    <property type="protein sequence ID" value="AZP22353.1"/>
    <property type="molecule type" value="Genomic_DNA"/>
</dbReference>
<keyword evidence="4 5" id="KW-0274">FAD</keyword>
<dbReference type="CDD" id="cd00567">
    <property type="entry name" value="ACAD"/>
    <property type="match status" value="1"/>
</dbReference>
<dbReference type="InterPro" id="IPR013786">
    <property type="entry name" value="AcylCoA_DH/ox_N"/>
</dbReference>
<reference evidence="9 10" key="1">
    <citation type="submission" date="2018-12" db="EMBL/GenBank/DDBJ databases">
        <authorList>
            <person name="Li K."/>
        </authorList>
    </citation>
    <scope>NUCLEOTIDE SEQUENCE [LARGE SCALE GENOMIC DNA]</scope>
    <source>
        <strain evidence="10">CR22</strain>
    </source>
</reference>
<dbReference type="KEGG" id="saqu:EJC51_43480"/>
<dbReference type="InterPro" id="IPR009075">
    <property type="entry name" value="AcylCo_DH/oxidase_C"/>
</dbReference>
<dbReference type="Pfam" id="PF02770">
    <property type="entry name" value="Acyl-CoA_dh_M"/>
    <property type="match status" value="1"/>
</dbReference>
<dbReference type="SUPFAM" id="SSF56645">
    <property type="entry name" value="Acyl-CoA dehydrogenase NM domain-like"/>
    <property type="match status" value="1"/>
</dbReference>
<feature type="domain" description="Acyl-CoA oxidase/dehydrogenase middle" evidence="7">
    <location>
        <begin position="160"/>
        <end position="254"/>
    </location>
</feature>
<evidence type="ECO:0000256" key="3">
    <source>
        <dbReference type="ARBA" id="ARBA00022630"/>
    </source>
</evidence>
<protein>
    <submittedName>
        <fullName evidence="9">Acyl-CoA dehydrogenase</fullName>
    </submittedName>
</protein>
<name>A0A3Q9C5C5_9ACTN</name>
<dbReference type="InterPro" id="IPR009100">
    <property type="entry name" value="AcylCoA_DH/oxidase_NM_dom_sf"/>
</dbReference>
<feature type="domain" description="Acyl-CoA dehydrogenase/oxidase C-terminal" evidence="6">
    <location>
        <begin position="282"/>
        <end position="418"/>
    </location>
</feature>
<keyword evidence="5" id="KW-0560">Oxidoreductase</keyword>
<evidence type="ECO:0000256" key="5">
    <source>
        <dbReference type="RuleBase" id="RU362125"/>
    </source>
</evidence>
<dbReference type="InterPro" id="IPR037069">
    <property type="entry name" value="AcylCoA_DH/ox_N_sf"/>
</dbReference>
<keyword evidence="10" id="KW-1185">Reference proteome</keyword>
<dbReference type="SUPFAM" id="SSF47203">
    <property type="entry name" value="Acyl-CoA dehydrogenase C-terminal domain-like"/>
    <property type="match status" value="1"/>
</dbReference>